<evidence type="ECO:0000313" key="2">
    <source>
        <dbReference type="Proteomes" id="UP001642540"/>
    </source>
</evidence>
<protein>
    <submittedName>
        <fullName evidence="1">Uncharacterized protein</fullName>
    </submittedName>
</protein>
<keyword evidence="2" id="KW-1185">Reference proteome</keyword>
<accession>A0ABP1QGM7</accession>
<evidence type="ECO:0000313" key="1">
    <source>
        <dbReference type="EMBL" id="CAL8098661.1"/>
    </source>
</evidence>
<gene>
    <name evidence="1" type="ORF">ODALV1_LOCUS10015</name>
</gene>
<sequence>MALSYRYYYYFQLLRILAISFKKISGSGRLVEMRCTTPLPEEETSTTYYCTDYYDDVTLSTFTDANCTETAFPYMNCGMQGCAFCDIVS</sequence>
<reference evidence="1 2" key="1">
    <citation type="submission" date="2024-08" db="EMBL/GenBank/DDBJ databases">
        <authorList>
            <person name="Cucini C."/>
            <person name="Frati F."/>
        </authorList>
    </citation>
    <scope>NUCLEOTIDE SEQUENCE [LARGE SCALE GENOMIC DNA]</scope>
</reference>
<dbReference type="EMBL" id="CAXLJM020000030">
    <property type="protein sequence ID" value="CAL8098661.1"/>
    <property type="molecule type" value="Genomic_DNA"/>
</dbReference>
<proteinExistence type="predicted"/>
<dbReference type="Proteomes" id="UP001642540">
    <property type="component" value="Unassembled WGS sequence"/>
</dbReference>
<organism evidence="1 2">
    <name type="scientific">Orchesella dallaii</name>
    <dbReference type="NCBI Taxonomy" id="48710"/>
    <lineage>
        <taxon>Eukaryota</taxon>
        <taxon>Metazoa</taxon>
        <taxon>Ecdysozoa</taxon>
        <taxon>Arthropoda</taxon>
        <taxon>Hexapoda</taxon>
        <taxon>Collembola</taxon>
        <taxon>Entomobryomorpha</taxon>
        <taxon>Entomobryoidea</taxon>
        <taxon>Orchesellidae</taxon>
        <taxon>Orchesellinae</taxon>
        <taxon>Orchesella</taxon>
    </lineage>
</organism>
<comment type="caution">
    <text evidence="1">The sequence shown here is derived from an EMBL/GenBank/DDBJ whole genome shotgun (WGS) entry which is preliminary data.</text>
</comment>
<name>A0ABP1QGM7_9HEXA</name>